<gene>
    <name evidence="2" type="ORF">PCOR1329_LOCUS67162</name>
</gene>
<accession>A0ABN9WJG4</accession>
<feature type="chain" id="PRO_5047279503" evidence="1">
    <location>
        <begin position="21"/>
        <end position="308"/>
    </location>
</feature>
<sequence length="308" mass="32669">VVSSHLIVIVVLLSTGRVRRAPKWLLWGAVGPSGSHFAALQWPTALRNEHKAGFVLCQTEGLPEPGVLRSPLPAQDSNRPGSSLPLHTRWLPGFPPGGVGMYRCTQVATIVAVGLVVGAQFSVVRVCGGLLGPRLAGAAAVGGVPVLPCRNLPGELELRAERHLDGHIIGSRICHRRLLLDLAHQGRARLVVASPRRGQAQRPSGILGGEFQIRAGLPLGDPFLERVVQACCMGDDLQDCHQRQGYLLGGWATSGWCSAGWFSARVGQRGRAPCRTRRGRSAPPRAGVLTVCRTAPRRGGRAGRSGGG</sequence>
<feature type="non-terminal residue" evidence="2">
    <location>
        <position position="308"/>
    </location>
</feature>
<comment type="caution">
    <text evidence="2">The sequence shown here is derived from an EMBL/GenBank/DDBJ whole genome shotgun (WGS) entry which is preliminary data.</text>
</comment>
<name>A0ABN9WJG4_9DINO</name>
<keyword evidence="1" id="KW-0732">Signal</keyword>
<dbReference type="Proteomes" id="UP001189429">
    <property type="component" value="Unassembled WGS sequence"/>
</dbReference>
<keyword evidence="3" id="KW-1185">Reference proteome</keyword>
<organism evidence="2 3">
    <name type="scientific">Prorocentrum cordatum</name>
    <dbReference type="NCBI Taxonomy" id="2364126"/>
    <lineage>
        <taxon>Eukaryota</taxon>
        <taxon>Sar</taxon>
        <taxon>Alveolata</taxon>
        <taxon>Dinophyceae</taxon>
        <taxon>Prorocentrales</taxon>
        <taxon>Prorocentraceae</taxon>
        <taxon>Prorocentrum</taxon>
    </lineage>
</organism>
<evidence type="ECO:0000313" key="3">
    <source>
        <dbReference type="Proteomes" id="UP001189429"/>
    </source>
</evidence>
<proteinExistence type="predicted"/>
<protein>
    <submittedName>
        <fullName evidence="2">Uncharacterized protein</fullName>
    </submittedName>
</protein>
<feature type="non-terminal residue" evidence="2">
    <location>
        <position position="1"/>
    </location>
</feature>
<feature type="signal peptide" evidence="1">
    <location>
        <begin position="1"/>
        <end position="20"/>
    </location>
</feature>
<evidence type="ECO:0000313" key="2">
    <source>
        <dbReference type="EMBL" id="CAK0885577.1"/>
    </source>
</evidence>
<reference evidence="2" key="1">
    <citation type="submission" date="2023-10" db="EMBL/GenBank/DDBJ databases">
        <authorList>
            <person name="Chen Y."/>
            <person name="Shah S."/>
            <person name="Dougan E. K."/>
            <person name="Thang M."/>
            <person name="Chan C."/>
        </authorList>
    </citation>
    <scope>NUCLEOTIDE SEQUENCE [LARGE SCALE GENOMIC DNA]</scope>
</reference>
<dbReference type="EMBL" id="CAUYUJ010018690">
    <property type="protein sequence ID" value="CAK0885577.1"/>
    <property type="molecule type" value="Genomic_DNA"/>
</dbReference>
<evidence type="ECO:0000256" key="1">
    <source>
        <dbReference type="SAM" id="SignalP"/>
    </source>
</evidence>